<keyword evidence="2" id="KW-1185">Reference proteome</keyword>
<protein>
    <recommendedName>
        <fullName evidence="3">DNA-binding protein</fullName>
    </recommendedName>
</protein>
<gene>
    <name evidence="1" type="ORF">GCM10010307_71230</name>
</gene>
<evidence type="ECO:0000313" key="2">
    <source>
        <dbReference type="Proteomes" id="UP001500151"/>
    </source>
</evidence>
<comment type="caution">
    <text evidence="1">The sequence shown here is derived from an EMBL/GenBank/DDBJ whole genome shotgun (WGS) entry which is preliminary data.</text>
</comment>
<reference evidence="1 2" key="1">
    <citation type="journal article" date="2019" name="Int. J. Syst. Evol. Microbiol.">
        <title>The Global Catalogue of Microorganisms (GCM) 10K type strain sequencing project: providing services to taxonomists for standard genome sequencing and annotation.</title>
        <authorList>
            <consortium name="The Broad Institute Genomics Platform"/>
            <consortium name="The Broad Institute Genome Sequencing Center for Infectious Disease"/>
            <person name="Wu L."/>
            <person name="Ma J."/>
        </authorList>
    </citation>
    <scope>NUCLEOTIDE SEQUENCE [LARGE SCALE GENOMIC DNA]</scope>
    <source>
        <strain evidence="1 2">JCM 4524</strain>
    </source>
</reference>
<name>A0ABN3RNH3_9ACTN</name>
<evidence type="ECO:0000313" key="1">
    <source>
        <dbReference type="EMBL" id="GAA2657026.1"/>
    </source>
</evidence>
<dbReference type="RefSeq" id="WP_344395411.1">
    <property type="nucleotide sequence ID" value="NZ_BAAASJ010000113.1"/>
</dbReference>
<dbReference type="EMBL" id="BAAASJ010000113">
    <property type="protein sequence ID" value="GAA2657026.1"/>
    <property type="molecule type" value="Genomic_DNA"/>
</dbReference>
<sequence length="74" mass="8108">MLDGDEPVMRDELLSLPVTVDVETAGRAFGLGRTVAYRLVRDGEFPVPVMRVGNKYRVCSAELWRALGVSPESG</sequence>
<accession>A0ABN3RNH3</accession>
<proteinExistence type="predicted"/>
<organism evidence="1 2">
    <name type="scientific">Streptomyces vastus</name>
    <dbReference type="NCBI Taxonomy" id="285451"/>
    <lineage>
        <taxon>Bacteria</taxon>
        <taxon>Bacillati</taxon>
        <taxon>Actinomycetota</taxon>
        <taxon>Actinomycetes</taxon>
        <taxon>Kitasatosporales</taxon>
        <taxon>Streptomycetaceae</taxon>
        <taxon>Streptomyces</taxon>
    </lineage>
</organism>
<evidence type="ECO:0008006" key="3">
    <source>
        <dbReference type="Google" id="ProtNLM"/>
    </source>
</evidence>
<dbReference type="Proteomes" id="UP001500151">
    <property type="component" value="Unassembled WGS sequence"/>
</dbReference>